<keyword evidence="3" id="KW-0285">Flavoprotein</keyword>
<dbReference type="Pfam" id="PF02771">
    <property type="entry name" value="Acyl-CoA_dh_N"/>
    <property type="match status" value="1"/>
</dbReference>
<dbReference type="InterPro" id="IPR037069">
    <property type="entry name" value="AcylCoA_DH/ox_N_sf"/>
</dbReference>
<sequence length="140" mass="15207">MIRDQETLNQLVDMIRQFVEGVLIPHENEVAETDEIPPDIVEQMKALGLFGLTIPEEYEGLGLTMEEEVYVAFELGRTSPAFRSLIGTNNGIGSSGLIIDGTEAQKSFFLPRLARGEVISSFCLTEPDAGSDAASLKTSA</sequence>
<dbReference type="GO" id="GO:0050660">
    <property type="term" value="F:flavin adenine dinucleotide binding"/>
    <property type="evidence" value="ECO:0007669"/>
    <property type="project" value="InterPro"/>
</dbReference>
<evidence type="ECO:0000313" key="7">
    <source>
        <dbReference type="EMBL" id="MVM93473.1"/>
    </source>
</evidence>
<evidence type="ECO:0000256" key="3">
    <source>
        <dbReference type="ARBA" id="ARBA00022630"/>
    </source>
</evidence>
<keyword evidence="5" id="KW-0560">Oxidoreductase</keyword>
<keyword evidence="4" id="KW-0274">FAD</keyword>
<dbReference type="Gene3D" id="2.40.110.10">
    <property type="entry name" value="Butyryl-CoA Dehydrogenase, subunit A, domain 2"/>
    <property type="match status" value="1"/>
</dbReference>
<dbReference type="Proteomes" id="UP000439424">
    <property type="component" value="Unassembled WGS sequence"/>
</dbReference>
<proteinExistence type="inferred from homology"/>
<dbReference type="PANTHER" id="PTHR43884">
    <property type="entry name" value="ACYL-COA DEHYDROGENASE"/>
    <property type="match status" value="1"/>
</dbReference>
<dbReference type="InterPro" id="IPR009100">
    <property type="entry name" value="AcylCoA_DH/oxidase_NM_dom_sf"/>
</dbReference>
<gene>
    <name evidence="7" type="ORF">GNY86_18220</name>
</gene>
<name>A0A6I4IL06_ACIBA</name>
<evidence type="ECO:0000256" key="1">
    <source>
        <dbReference type="ARBA" id="ARBA00001974"/>
    </source>
</evidence>
<dbReference type="FunFam" id="1.10.540.10:FF:000001">
    <property type="entry name" value="Very long-chain-specific acyl-CoA dehydrogenase, mitochondrial"/>
    <property type="match status" value="1"/>
</dbReference>
<evidence type="ECO:0000313" key="8">
    <source>
        <dbReference type="Proteomes" id="UP000439424"/>
    </source>
</evidence>
<dbReference type="PANTHER" id="PTHR43884:SF9">
    <property type="entry name" value="COMPLEX I ASSEMBLY FACTOR ACAD9, MITOCHONDRIAL"/>
    <property type="match status" value="1"/>
</dbReference>
<dbReference type="Gene3D" id="1.10.540.10">
    <property type="entry name" value="Acyl-CoA dehydrogenase/oxidase, N-terminal domain"/>
    <property type="match status" value="1"/>
</dbReference>
<dbReference type="RefSeq" id="WP_171502458.1">
    <property type="nucleotide sequence ID" value="NZ_WPIP01000215.1"/>
</dbReference>
<organism evidence="7 8">
    <name type="scientific">Acinetobacter baumannii</name>
    <dbReference type="NCBI Taxonomy" id="470"/>
    <lineage>
        <taxon>Bacteria</taxon>
        <taxon>Pseudomonadati</taxon>
        <taxon>Pseudomonadota</taxon>
        <taxon>Gammaproteobacteria</taxon>
        <taxon>Moraxellales</taxon>
        <taxon>Moraxellaceae</taxon>
        <taxon>Acinetobacter</taxon>
        <taxon>Acinetobacter calcoaceticus/baumannii complex</taxon>
    </lineage>
</organism>
<dbReference type="InterPro" id="IPR013786">
    <property type="entry name" value="AcylCoA_DH/ox_N"/>
</dbReference>
<dbReference type="EMBL" id="WPIP01000215">
    <property type="protein sequence ID" value="MVM93473.1"/>
    <property type="molecule type" value="Genomic_DNA"/>
</dbReference>
<evidence type="ECO:0000256" key="4">
    <source>
        <dbReference type="ARBA" id="ARBA00022827"/>
    </source>
</evidence>
<dbReference type="GO" id="GO:0003995">
    <property type="term" value="F:acyl-CoA dehydrogenase activity"/>
    <property type="evidence" value="ECO:0007669"/>
    <property type="project" value="InterPro"/>
</dbReference>
<dbReference type="InterPro" id="IPR046373">
    <property type="entry name" value="Acyl-CoA_Oxase/DH_mid-dom_sf"/>
</dbReference>
<comment type="caution">
    <text evidence="7">The sequence shown here is derived from an EMBL/GenBank/DDBJ whole genome shotgun (WGS) entry which is preliminary data.</text>
</comment>
<evidence type="ECO:0000256" key="5">
    <source>
        <dbReference type="ARBA" id="ARBA00023002"/>
    </source>
</evidence>
<protein>
    <submittedName>
        <fullName evidence="7">Acyl-CoA dehydrogenase</fullName>
    </submittedName>
</protein>
<reference evidence="7 8" key="1">
    <citation type="submission" date="2019-11" db="EMBL/GenBank/DDBJ databases">
        <title>Multidrug-resistant Acinetobacter baumannii moving toward extensively drug-resistant over fifteen years in South of Brazil.</title>
        <authorList>
            <person name="Fedrigo N.H."/>
            <person name="Cerdeira L."/>
            <person name="Fuga B."/>
            <person name="Marini P.V.B."/>
            <person name="Shinohara D.R."/>
            <person name="Carrara-Marroni F.E."/>
            <person name="Lincopan N."/>
            <person name="Tognim M.C.B."/>
        </authorList>
    </citation>
    <scope>NUCLEOTIDE SEQUENCE [LARGE SCALE GENOMIC DNA]</scope>
    <source>
        <strain evidence="7 8">Ac576</strain>
    </source>
</reference>
<dbReference type="InterPro" id="IPR006089">
    <property type="entry name" value="Acyl-CoA_DH_CS"/>
</dbReference>
<dbReference type="PROSITE" id="PS00072">
    <property type="entry name" value="ACYL_COA_DH_1"/>
    <property type="match status" value="1"/>
</dbReference>
<feature type="non-terminal residue" evidence="7">
    <location>
        <position position="140"/>
    </location>
</feature>
<comment type="cofactor">
    <cofactor evidence="1">
        <name>FAD</name>
        <dbReference type="ChEBI" id="CHEBI:57692"/>
    </cofactor>
</comment>
<evidence type="ECO:0000256" key="2">
    <source>
        <dbReference type="ARBA" id="ARBA00009347"/>
    </source>
</evidence>
<dbReference type="AlphaFoldDB" id="A0A6I4IL06"/>
<comment type="similarity">
    <text evidence="2">Belongs to the acyl-CoA dehydrogenase family.</text>
</comment>
<accession>A0A6I4IL06</accession>
<feature type="domain" description="Acyl-CoA dehydrogenase/oxidase N-terminal" evidence="6">
    <location>
        <begin position="6"/>
        <end position="117"/>
    </location>
</feature>
<dbReference type="SUPFAM" id="SSF56645">
    <property type="entry name" value="Acyl-CoA dehydrogenase NM domain-like"/>
    <property type="match status" value="1"/>
</dbReference>
<evidence type="ECO:0000259" key="6">
    <source>
        <dbReference type="Pfam" id="PF02771"/>
    </source>
</evidence>